<name>A0A438IWW2_VITVI</name>
<feature type="transmembrane region" description="Helical" evidence="1">
    <location>
        <begin position="134"/>
        <end position="153"/>
    </location>
</feature>
<dbReference type="AlphaFoldDB" id="A0A438IWW2"/>
<proteinExistence type="predicted"/>
<feature type="transmembrane region" description="Helical" evidence="1">
    <location>
        <begin position="107"/>
        <end position="128"/>
    </location>
</feature>
<keyword evidence="1" id="KW-0472">Membrane</keyword>
<gene>
    <name evidence="2" type="ORF">CK203_036210</name>
</gene>
<comment type="caution">
    <text evidence="2">The sequence shown here is derived from an EMBL/GenBank/DDBJ whole genome shotgun (WGS) entry which is preliminary data.</text>
</comment>
<dbReference type="EMBL" id="QGNW01000077">
    <property type="protein sequence ID" value="RVX01232.1"/>
    <property type="molecule type" value="Genomic_DNA"/>
</dbReference>
<organism evidence="2 3">
    <name type="scientific">Vitis vinifera</name>
    <name type="common">Grape</name>
    <dbReference type="NCBI Taxonomy" id="29760"/>
    <lineage>
        <taxon>Eukaryota</taxon>
        <taxon>Viridiplantae</taxon>
        <taxon>Streptophyta</taxon>
        <taxon>Embryophyta</taxon>
        <taxon>Tracheophyta</taxon>
        <taxon>Spermatophyta</taxon>
        <taxon>Magnoliopsida</taxon>
        <taxon>eudicotyledons</taxon>
        <taxon>Gunneridae</taxon>
        <taxon>Pentapetalae</taxon>
        <taxon>rosids</taxon>
        <taxon>Vitales</taxon>
        <taxon>Vitaceae</taxon>
        <taxon>Viteae</taxon>
        <taxon>Vitis</taxon>
    </lineage>
</organism>
<reference evidence="2 3" key="1">
    <citation type="journal article" date="2018" name="PLoS Genet.">
        <title>Population sequencing reveals clonal diversity and ancestral inbreeding in the grapevine cultivar Chardonnay.</title>
        <authorList>
            <person name="Roach M.J."/>
            <person name="Johnson D.L."/>
            <person name="Bohlmann J."/>
            <person name="van Vuuren H.J."/>
            <person name="Jones S.J."/>
            <person name="Pretorius I.S."/>
            <person name="Schmidt S.A."/>
            <person name="Borneman A.R."/>
        </authorList>
    </citation>
    <scope>NUCLEOTIDE SEQUENCE [LARGE SCALE GENOMIC DNA]</scope>
    <source>
        <strain evidence="3">cv. Chardonnay</strain>
        <tissue evidence="2">Leaf</tissue>
    </source>
</reference>
<accession>A0A438IWW2</accession>
<keyword evidence="1" id="KW-1133">Transmembrane helix</keyword>
<dbReference type="PANTHER" id="PTHR34115">
    <property type="entry name" value="PROTEIN, PUTATIVE-RELATED"/>
    <property type="match status" value="1"/>
</dbReference>
<evidence type="ECO:0000313" key="2">
    <source>
        <dbReference type="EMBL" id="RVX01232.1"/>
    </source>
</evidence>
<sequence>MRGSSLLRLVLSSLFQEEHPPYSFTVTAVGNYNSQQLTSHSCHTILLFIVPALLDLLDLMYAGGTSPFATHPKTMRFAIGCLLAYCMVYGAELSFASSPGSTLYAHAFRRGMMLFGSLSVASLASIFLGDTLQWVAYMLYTLLWMGKLLYSLAPMLYRLSGQVEALVSLTWDRCRGLSIFRAPLLGRHTSRHRGNILPL</sequence>
<feature type="transmembrane region" description="Helical" evidence="1">
    <location>
        <begin position="45"/>
        <end position="63"/>
    </location>
</feature>
<keyword evidence="1" id="KW-0812">Transmembrane</keyword>
<evidence type="ECO:0000313" key="3">
    <source>
        <dbReference type="Proteomes" id="UP000288805"/>
    </source>
</evidence>
<dbReference type="Proteomes" id="UP000288805">
    <property type="component" value="Unassembled WGS sequence"/>
</dbReference>
<feature type="transmembrane region" description="Helical" evidence="1">
    <location>
        <begin position="75"/>
        <end position="95"/>
    </location>
</feature>
<dbReference type="PANTHER" id="PTHR34115:SF5">
    <property type="entry name" value="PROTEIN, PUTATIVE-RELATED"/>
    <property type="match status" value="1"/>
</dbReference>
<protein>
    <submittedName>
        <fullName evidence="2">Uncharacterized protein</fullName>
    </submittedName>
</protein>
<dbReference type="InterPro" id="IPR053258">
    <property type="entry name" value="Ca-permeable_cation_channel"/>
</dbReference>
<evidence type="ECO:0000256" key="1">
    <source>
        <dbReference type="SAM" id="Phobius"/>
    </source>
</evidence>